<comment type="caution">
    <text evidence="2">The sequence shown here is derived from an EMBL/GenBank/DDBJ whole genome shotgun (WGS) entry which is preliminary data.</text>
</comment>
<dbReference type="Proteomes" id="UP000561726">
    <property type="component" value="Unassembled WGS sequence"/>
</dbReference>
<dbReference type="Pfam" id="PF13181">
    <property type="entry name" value="TPR_8"/>
    <property type="match status" value="1"/>
</dbReference>
<evidence type="ECO:0000256" key="1">
    <source>
        <dbReference type="PROSITE-ProRule" id="PRU00339"/>
    </source>
</evidence>
<dbReference type="AlphaFoldDB" id="A0A7W8ZSN8"/>
<dbReference type="PROSITE" id="PS50005">
    <property type="entry name" value="TPR"/>
    <property type="match status" value="1"/>
</dbReference>
<dbReference type="RefSeq" id="WP_236628695.1">
    <property type="nucleotide sequence ID" value="NZ_JACHBQ010000001.1"/>
</dbReference>
<evidence type="ECO:0000313" key="2">
    <source>
        <dbReference type="EMBL" id="MBB5639481.1"/>
    </source>
</evidence>
<dbReference type="InterPro" id="IPR019734">
    <property type="entry name" value="TPR_rpt"/>
</dbReference>
<name>A0A7W8ZSN8_9MICO</name>
<dbReference type="Gene3D" id="1.25.40.10">
    <property type="entry name" value="Tetratricopeptide repeat domain"/>
    <property type="match status" value="1"/>
</dbReference>
<organism evidence="2 3">
    <name type="scientific">Cryobacterium roopkundense</name>
    <dbReference type="NCBI Taxonomy" id="1001240"/>
    <lineage>
        <taxon>Bacteria</taxon>
        <taxon>Bacillati</taxon>
        <taxon>Actinomycetota</taxon>
        <taxon>Actinomycetes</taxon>
        <taxon>Micrococcales</taxon>
        <taxon>Microbacteriaceae</taxon>
        <taxon>Cryobacterium</taxon>
    </lineage>
</organism>
<protein>
    <submittedName>
        <fullName evidence="2">Tetratricopeptide (TPR) repeat protein</fullName>
    </submittedName>
</protein>
<gene>
    <name evidence="2" type="ORF">BJ997_000029</name>
</gene>
<accession>A0A7W8ZSN8</accession>
<dbReference type="InterPro" id="IPR011990">
    <property type="entry name" value="TPR-like_helical_dom_sf"/>
</dbReference>
<sequence length="192" mass="21160">MKCPEIIPAVSAFVVQEDTLSIITGYDALTLREKVDLAAATERLDELGSMRSLSALNEKVSLLRLLGRLDEAWEIANEAWRLSRFTGDREQAVASRIRRAQVLQYQGKLDEAAAELNHCILDAETHEWTSAAANARQNRGKVLFDQGNLEAALADFTAAVFLREKDGATADELEGCLIAVAVVESFISDPRR</sequence>
<dbReference type="EMBL" id="JACHBQ010000001">
    <property type="protein sequence ID" value="MBB5639481.1"/>
    <property type="molecule type" value="Genomic_DNA"/>
</dbReference>
<dbReference type="SUPFAM" id="SSF48452">
    <property type="entry name" value="TPR-like"/>
    <property type="match status" value="1"/>
</dbReference>
<dbReference type="SMART" id="SM00028">
    <property type="entry name" value="TPR"/>
    <property type="match status" value="2"/>
</dbReference>
<feature type="repeat" description="TPR" evidence="1">
    <location>
        <begin position="133"/>
        <end position="166"/>
    </location>
</feature>
<reference evidence="2 3" key="1">
    <citation type="submission" date="2020-08" db="EMBL/GenBank/DDBJ databases">
        <title>Sequencing the genomes of 1000 actinobacteria strains.</title>
        <authorList>
            <person name="Klenk H.-P."/>
        </authorList>
    </citation>
    <scope>NUCLEOTIDE SEQUENCE [LARGE SCALE GENOMIC DNA]</scope>
    <source>
        <strain evidence="2 3">DSM 21065</strain>
    </source>
</reference>
<proteinExistence type="predicted"/>
<evidence type="ECO:0000313" key="3">
    <source>
        <dbReference type="Proteomes" id="UP000561726"/>
    </source>
</evidence>
<keyword evidence="1" id="KW-0802">TPR repeat</keyword>